<proteinExistence type="predicted"/>
<organism evidence="1 2">
    <name type="scientific">Leucogyrophana mollusca</name>
    <dbReference type="NCBI Taxonomy" id="85980"/>
    <lineage>
        <taxon>Eukaryota</taxon>
        <taxon>Fungi</taxon>
        <taxon>Dikarya</taxon>
        <taxon>Basidiomycota</taxon>
        <taxon>Agaricomycotina</taxon>
        <taxon>Agaricomycetes</taxon>
        <taxon>Agaricomycetidae</taxon>
        <taxon>Boletales</taxon>
        <taxon>Boletales incertae sedis</taxon>
        <taxon>Leucogyrophana</taxon>
    </lineage>
</organism>
<keyword evidence="2" id="KW-1185">Reference proteome</keyword>
<evidence type="ECO:0000313" key="2">
    <source>
        <dbReference type="Proteomes" id="UP000790709"/>
    </source>
</evidence>
<reference evidence="1" key="1">
    <citation type="journal article" date="2021" name="New Phytol.">
        <title>Evolutionary innovations through gain and loss of genes in the ectomycorrhizal Boletales.</title>
        <authorList>
            <person name="Wu G."/>
            <person name="Miyauchi S."/>
            <person name="Morin E."/>
            <person name="Kuo A."/>
            <person name="Drula E."/>
            <person name="Varga T."/>
            <person name="Kohler A."/>
            <person name="Feng B."/>
            <person name="Cao Y."/>
            <person name="Lipzen A."/>
            <person name="Daum C."/>
            <person name="Hundley H."/>
            <person name="Pangilinan J."/>
            <person name="Johnson J."/>
            <person name="Barry K."/>
            <person name="LaButti K."/>
            <person name="Ng V."/>
            <person name="Ahrendt S."/>
            <person name="Min B."/>
            <person name="Choi I.G."/>
            <person name="Park H."/>
            <person name="Plett J.M."/>
            <person name="Magnuson J."/>
            <person name="Spatafora J.W."/>
            <person name="Nagy L.G."/>
            <person name="Henrissat B."/>
            <person name="Grigoriev I.V."/>
            <person name="Yang Z.L."/>
            <person name="Xu J."/>
            <person name="Martin F.M."/>
        </authorList>
    </citation>
    <scope>NUCLEOTIDE SEQUENCE</scope>
    <source>
        <strain evidence="1">KUC20120723A-06</strain>
    </source>
</reference>
<protein>
    <submittedName>
        <fullName evidence="1">Uncharacterized protein</fullName>
    </submittedName>
</protein>
<dbReference type="Proteomes" id="UP000790709">
    <property type="component" value="Unassembled WGS sequence"/>
</dbReference>
<comment type="caution">
    <text evidence="1">The sequence shown here is derived from an EMBL/GenBank/DDBJ whole genome shotgun (WGS) entry which is preliminary data.</text>
</comment>
<name>A0ACB8AYE9_9AGAM</name>
<gene>
    <name evidence="1" type="ORF">BV22DRAFT_1024771</name>
</gene>
<dbReference type="EMBL" id="MU266805">
    <property type="protein sequence ID" value="KAH7918327.1"/>
    <property type="molecule type" value="Genomic_DNA"/>
</dbReference>
<sequence>MSIHVYEPPTTGAISFVDFCVDQSPADAYAAHLAEATQARVNLRGVLKESKRTDRDDKDYLRLVKVCTPLLTFTFLDEYLPQLYGVMGCVAAGEIALRSEPMFSWRTTLSARLFDASPRLALPSLHYDLTPSLLTYSSALSNLRMLMVLVSLRWGGATSPSGSR</sequence>
<evidence type="ECO:0000313" key="1">
    <source>
        <dbReference type="EMBL" id="KAH7918327.1"/>
    </source>
</evidence>
<accession>A0ACB8AYE9</accession>